<evidence type="ECO:0000313" key="2">
    <source>
        <dbReference type="Proteomes" id="UP001419268"/>
    </source>
</evidence>
<proteinExistence type="predicted"/>
<dbReference type="AlphaFoldDB" id="A0AAP0J1N3"/>
<name>A0AAP0J1N3_9MAGN</name>
<organism evidence="1 2">
    <name type="scientific">Stephania cephalantha</name>
    <dbReference type="NCBI Taxonomy" id="152367"/>
    <lineage>
        <taxon>Eukaryota</taxon>
        <taxon>Viridiplantae</taxon>
        <taxon>Streptophyta</taxon>
        <taxon>Embryophyta</taxon>
        <taxon>Tracheophyta</taxon>
        <taxon>Spermatophyta</taxon>
        <taxon>Magnoliopsida</taxon>
        <taxon>Ranunculales</taxon>
        <taxon>Menispermaceae</taxon>
        <taxon>Menispermoideae</taxon>
        <taxon>Cissampelideae</taxon>
        <taxon>Stephania</taxon>
    </lineage>
</organism>
<accession>A0AAP0J1N3</accession>
<comment type="caution">
    <text evidence="1">The sequence shown here is derived from an EMBL/GenBank/DDBJ whole genome shotgun (WGS) entry which is preliminary data.</text>
</comment>
<reference evidence="1 2" key="1">
    <citation type="submission" date="2024-01" db="EMBL/GenBank/DDBJ databases">
        <title>Genome assemblies of Stephania.</title>
        <authorList>
            <person name="Yang L."/>
        </authorList>
    </citation>
    <scope>NUCLEOTIDE SEQUENCE [LARGE SCALE GENOMIC DNA]</scope>
    <source>
        <strain evidence="1">JXDWG</strain>
        <tissue evidence="1">Leaf</tissue>
    </source>
</reference>
<dbReference type="Proteomes" id="UP001419268">
    <property type="component" value="Unassembled WGS sequence"/>
</dbReference>
<keyword evidence="2" id="KW-1185">Reference proteome</keyword>
<protein>
    <submittedName>
        <fullName evidence="1">Uncharacterized protein</fullName>
    </submittedName>
</protein>
<evidence type="ECO:0000313" key="1">
    <source>
        <dbReference type="EMBL" id="KAK9125809.1"/>
    </source>
</evidence>
<gene>
    <name evidence="1" type="ORF">Scep_014655</name>
</gene>
<dbReference type="EMBL" id="JBBNAG010000006">
    <property type="protein sequence ID" value="KAK9125809.1"/>
    <property type="molecule type" value="Genomic_DNA"/>
</dbReference>
<sequence>MYPQLTFTSQLFALNNPLVFNQSLSSTEQNQGNVTIWFSTKVYPKSSQR</sequence>